<protein>
    <submittedName>
        <fullName evidence="2">Uncharacterized protein</fullName>
    </submittedName>
</protein>
<feature type="non-terminal residue" evidence="2">
    <location>
        <position position="1"/>
    </location>
</feature>
<comment type="caution">
    <text evidence="2">The sequence shown here is derived from an EMBL/GenBank/DDBJ whole genome shotgun (WGS) entry which is preliminary data.</text>
</comment>
<evidence type="ECO:0000256" key="1">
    <source>
        <dbReference type="SAM" id="SignalP"/>
    </source>
</evidence>
<sequence>FAHIIIMIKNVFFCIAAGKIDNPNGNFHLILLGTNGLKKLFGILCTMVSNDTNVNMLQLANCLTGTTEVANILAHYPKWD</sequence>
<keyword evidence="1" id="KW-0732">Signal</keyword>
<organism evidence="2 3">
    <name type="scientific">Armillaria luteobubalina</name>
    <dbReference type="NCBI Taxonomy" id="153913"/>
    <lineage>
        <taxon>Eukaryota</taxon>
        <taxon>Fungi</taxon>
        <taxon>Dikarya</taxon>
        <taxon>Basidiomycota</taxon>
        <taxon>Agaricomycotina</taxon>
        <taxon>Agaricomycetes</taxon>
        <taxon>Agaricomycetidae</taxon>
        <taxon>Agaricales</taxon>
        <taxon>Marasmiineae</taxon>
        <taxon>Physalacriaceae</taxon>
        <taxon>Armillaria</taxon>
    </lineage>
</organism>
<feature type="signal peptide" evidence="1">
    <location>
        <begin position="1"/>
        <end position="18"/>
    </location>
</feature>
<dbReference type="AlphaFoldDB" id="A0AA39PWZ4"/>
<dbReference type="Proteomes" id="UP001175228">
    <property type="component" value="Unassembled WGS sequence"/>
</dbReference>
<name>A0AA39PWZ4_9AGAR</name>
<feature type="chain" id="PRO_5041380102" evidence="1">
    <location>
        <begin position="19"/>
        <end position="80"/>
    </location>
</feature>
<gene>
    <name evidence="2" type="ORF">EDD18DRAFT_1080307</name>
</gene>
<proteinExistence type="predicted"/>
<keyword evidence="3" id="KW-1185">Reference proteome</keyword>
<evidence type="ECO:0000313" key="3">
    <source>
        <dbReference type="Proteomes" id="UP001175228"/>
    </source>
</evidence>
<evidence type="ECO:0000313" key="2">
    <source>
        <dbReference type="EMBL" id="KAK0491941.1"/>
    </source>
</evidence>
<reference evidence="2" key="1">
    <citation type="submission" date="2023-06" db="EMBL/GenBank/DDBJ databases">
        <authorList>
            <consortium name="Lawrence Berkeley National Laboratory"/>
            <person name="Ahrendt S."/>
            <person name="Sahu N."/>
            <person name="Indic B."/>
            <person name="Wong-Bajracharya J."/>
            <person name="Merenyi Z."/>
            <person name="Ke H.-M."/>
            <person name="Monk M."/>
            <person name="Kocsube S."/>
            <person name="Drula E."/>
            <person name="Lipzen A."/>
            <person name="Balint B."/>
            <person name="Henrissat B."/>
            <person name="Andreopoulos B."/>
            <person name="Martin F.M."/>
            <person name="Harder C.B."/>
            <person name="Rigling D."/>
            <person name="Ford K.L."/>
            <person name="Foster G.D."/>
            <person name="Pangilinan J."/>
            <person name="Papanicolaou A."/>
            <person name="Barry K."/>
            <person name="LaButti K."/>
            <person name="Viragh M."/>
            <person name="Koriabine M."/>
            <person name="Yan M."/>
            <person name="Riley R."/>
            <person name="Champramary S."/>
            <person name="Plett K.L."/>
            <person name="Tsai I.J."/>
            <person name="Slot J."/>
            <person name="Sipos G."/>
            <person name="Plett J."/>
            <person name="Nagy L.G."/>
            <person name="Grigoriev I.V."/>
        </authorList>
    </citation>
    <scope>NUCLEOTIDE SEQUENCE</scope>
    <source>
        <strain evidence="2">HWK02</strain>
    </source>
</reference>
<dbReference type="EMBL" id="JAUEPU010000032">
    <property type="protein sequence ID" value="KAK0491941.1"/>
    <property type="molecule type" value="Genomic_DNA"/>
</dbReference>
<accession>A0AA39PWZ4</accession>